<dbReference type="EMBL" id="WISB01000076">
    <property type="protein sequence ID" value="MQW69788.1"/>
    <property type="molecule type" value="Genomic_DNA"/>
</dbReference>
<evidence type="ECO:0000256" key="1">
    <source>
        <dbReference type="SAM" id="MobiDB-lite"/>
    </source>
</evidence>
<comment type="caution">
    <text evidence="2">The sequence shown here is derived from an EMBL/GenBank/DDBJ whole genome shotgun (WGS) entry which is preliminary data.</text>
</comment>
<dbReference type="RefSeq" id="WP_153412884.1">
    <property type="nucleotide sequence ID" value="NZ_WISB01000076.1"/>
</dbReference>
<gene>
    <name evidence="2" type="ORF">GHJ91_11605</name>
</gene>
<dbReference type="InterPro" id="IPR011681">
    <property type="entry name" value="GcrA"/>
</dbReference>
<protein>
    <submittedName>
        <fullName evidence="2">Global cell cycle regulator GcrA</fullName>
    </submittedName>
</protein>
<name>A0A6G1WJ80_9HYPH</name>
<proteinExistence type="predicted"/>
<feature type="region of interest" description="Disordered" evidence="1">
    <location>
        <begin position="54"/>
        <end position="89"/>
    </location>
</feature>
<dbReference type="AlphaFoldDB" id="A0A6G1WJ80"/>
<reference evidence="2" key="1">
    <citation type="journal article" date="2013" name="Genome Biol.">
        <title>Comparative genomics of the core and accessory genomes of 48 Sinorhizobium strains comprising five genospecies.</title>
        <authorList>
            <person name="Sugawara M."/>
            <person name="Epstein B."/>
            <person name="Badgley B.D."/>
            <person name="Unno T."/>
            <person name="Xu L."/>
            <person name="Reese J."/>
            <person name="Gyaneshwar P."/>
            <person name="Denny R."/>
            <person name="Mudge J."/>
            <person name="Bharti A.K."/>
            <person name="Farmer A.D."/>
            <person name="May G.D."/>
            <person name="Woodward J.E."/>
            <person name="Medigue C."/>
            <person name="Vallenet D."/>
            <person name="Lajus A."/>
            <person name="Rouy Z."/>
            <person name="Martinez-Vaz B."/>
            <person name="Tiffin P."/>
            <person name="Young N.D."/>
            <person name="Sadowsky M.J."/>
        </authorList>
    </citation>
    <scope>NUCLEOTIDE SEQUENCE</scope>
    <source>
        <strain evidence="2">M1</strain>
    </source>
</reference>
<evidence type="ECO:0000313" key="2">
    <source>
        <dbReference type="EMBL" id="MQW69788.1"/>
    </source>
</evidence>
<organism evidence="2">
    <name type="scientific">Sinorhizobium medicae</name>
    <dbReference type="NCBI Taxonomy" id="110321"/>
    <lineage>
        <taxon>Bacteria</taxon>
        <taxon>Pseudomonadati</taxon>
        <taxon>Pseudomonadota</taxon>
        <taxon>Alphaproteobacteria</taxon>
        <taxon>Hyphomicrobiales</taxon>
        <taxon>Rhizobiaceae</taxon>
        <taxon>Sinorhizobium/Ensifer group</taxon>
        <taxon>Sinorhizobium</taxon>
    </lineage>
</organism>
<accession>A0A6G1WJ80</accession>
<dbReference type="Pfam" id="PF07750">
    <property type="entry name" value="GcrA"/>
    <property type="match status" value="1"/>
</dbReference>
<sequence length="148" mass="16634">MQPEKVIWKEADRDKVAEMLKKGWSAAKIGQEMGISRGAAIGRIFRNDRLRALMKRPPKAASPRRWPVKKVARSTGKENPAPVLQLPPPPMRLVPLAELKRGDCHWPVSPHSAAPDQHLFCGAGTRKGEKWCPYHQLIGYQPRAPRHG</sequence>